<name>A0A8H4QIJ0_9HELO</name>
<feature type="transmembrane region" description="Helical" evidence="1">
    <location>
        <begin position="158"/>
        <end position="179"/>
    </location>
</feature>
<feature type="transmembrane region" description="Helical" evidence="1">
    <location>
        <begin position="36"/>
        <end position="59"/>
    </location>
</feature>
<reference evidence="2 3" key="1">
    <citation type="submission" date="2020-03" db="EMBL/GenBank/DDBJ databases">
        <title>Draft Genome Sequence of Cudoniella acicularis.</title>
        <authorList>
            <person name="Buettner E."/>
            <person name="Kellner H."/>
        </authorList>
    </citation>
    <scope>NUCLEOTIDE SEQUENCE [LARGE SCALE GENOMIC DNA]</scope>
    <source>
        <strain evidence="2 3">DSM 108380</strain>
    </source>
</reference>
<feature type="transmembrane region" description="Helical" evidence="1">
    <location>
        <begin position="80"/>
        <end position="100"/>
    </location>
</feature>
<evidence type="ECO:0000313" key="2">
    <source>
        <dbReference type="EMBL" id="KAF4611380.1"/>
    </source>
</evidence>
<accession>A0A8H4QIJ0</accession>
<gene>
    <name evidence="2" type="ORF">G7Y89_g15634</name>
</gene>
<keyword evidence="3" id="KW-1185">Reference proteome</keyword>
<dbReference type="AlphaFoldDB" id="A0A8H4QIJ0"/>
<comment type="caution">
    <text evidence="2">The sequence shown here is derived from an EMBL/GenBank/DDBJ whole genome shotgun (WGS) entry which is preliminary data.</text>
</comment>
<organism evidence="2 3">
    <name type="scientific">Cudoniella acicularis</name>
    <dbReference type="NCBI Taxonomy" id="354080"/>
    <lineage>
        <taxon>Eukaryota</taxon>
        <taxon>Fungi</taxon>
        <taxon>Dikarya</taxon>
        <taxon>Ascomycota</taxon>
        <taxon>Pezizomycotina</taxon>
        <taxon>Leotiomycetes</taxon>
        <taxon>Helotiales</taxon>
        <taxon>Tricladiaceae</taxon>
        <taxon>Cudoniella</taxon>
    </lineage>
</organism>
<keyword evidence="1" id="KW-0472">Membrane</keyword>
<keyword evidence="1" id="KW-1133">Transmembrane helix</keyword>
<protein>
    <submittedName>
        <fullName evidence="2">Uncharacterized protein</fullName>
    </submittedName>
</protein>
<sequence>MSQPKDVESNATVSLKEKLAPEPAAPQLSAEEPRYFVLRTLISISIPPALAAYYIWTYTSYLRPGSHNTSDSSKIPNGKLLWWSWFVIGAIGLNVSNYSLAGIEAGLLMSKHFKVDADQLHWHTGSSWSTLAGWWEFILVPVSWVFRKSCRRRRPSVPWLILFGLSVLSWAFVLSGLTMETSTGFVADRISGASVSGVNQTTLNARQPSTVVDDAFQSWKMGTQAEIPRWGALYTLPGSTITVNTSTPNTLPRNTTEEIFLTPQGEAPLVGSAWGLLLKYSCTGVHRLSDFTILNQRMNSTDLAYVRNFTAVFGSSPENAAIGGDDVNYFYDVSTDATINIPTQERSVYGGFDAVDVMEFLLWQSPVNAYFNATAVADPIPGLDTEHLDPFRRSMSAIGVRCTSSSATGAANINGFTGIFNNFQDSDPDDLNVYSVPRLSRGAAIMLLQGNMNVTNWPDDIYNPDSFITFPAAEVDYTLVGRNINWMNPLFTAAGVPSVLGNAALVNGYLSCMQTADLQRGLEEAYKHYALQIMFSGQESDEDVWTNPSVTAAKKWPILVGGGGVPPLLVLAFLAVWAGGCAGLGLVYGLRKRWASTFNGYAFRRYCVETGSDPGLIFEK</sequence>
<dbReference type="EMBL" id="JAAMPI010002556">
    <property type="protein sequence ID" value="KAF4611380.1"/>
    <property type="molecule type" value="Genomic_DNA"/>
</dbReference>
<proteinExistence type="predicted"/>
<feature type="transmembrane region" description="Helical" evidence="1">
    <location>
        <begin position="568"/>
        <end position="590"/>
    </location>
</feature>
<evidence type="ECO:0000313" key="3">
    <source>
        <dbReference type="Proteomes" id="UP000566819"/>
    </source>
</evidence>
<dbReference type="OrthoDB" id="5287717at2759"/>
<dbReference type="Proteomes" id="UP000566819">
    <property type="component" value="Unassembled WGS sequence"/>
</dbReference>
<evidence type="ECO:0000256" key="1">
    <source>
        <dbReference type="SAM" id="Phobius"/>
    </source>
</evidence>
<keyword evidence="1" id="KW-0812">Transmembrane</keyword>